<dbReference type="Pfam" id="PF01189">
    <property type="entry name" value="Methyltr_RsmB-F"/>
    <property type="match status" value="1"/>
</dbReference>
<dbReference type="InterPro" id="IPR048889">
    <property type="entry name" value="NSUN5_RCM1_N"/>
</dbReference>
<dbReference type="CDD" id="cd02440">
    <property type="entry name" value="AdoMet_MTases"/>
    <property type="match status" value="1"/>
</dbReference>
<dbReference type="eggNOG" id="KOG2360">
    <property type="taxonomic scope" value="Eukaryota"/>
</dbReference>
<reference evidence="7 8" key="1">
    <citation type="journal article" date="2009" name="Nature">
        <title>Evolution of pathogenicity and sexual reproduction in eight Candida genomes.</title>
        <authorList>
            <person name="Butler G."/>
            <person name="Rasmussen M.D."/>
            <person name="Lin M.F."/>
            <person name="Santos M.A."/>
            <person name="Sakthikumar S."/>
            <person name="Munro C.A."/>
            <person name="Rheinbay E."/>
            <person name="Grabherr M."/>
            <person name="Forche A."/>
            <person name="Reedy J.L."/>
            <person name="Agrafioti I."/>
            <person name="Arnaud M.B."/>
            <person name="Bates S."/>
            <person name="Brown A.J."/>
            <person name="Brunke S."/>
            <person name="Costanzo M.C."/>
            <person name="Fitzpatrick D.A."/>
            <person name="de Groot P.W."/>
            <person name="Harris D."/>
            <person name="Hoyer L.L."/>
            <person name="Hube B."/>
            <person name="Klis F.M."/>
            <person name="Kodira C."/>
            <person name="Lennard N."/>
            <person name="Logue M.E."/>
            <person name="Martin R."/>
            <person name="Neiman A.M."/>
            <person name="Nikolaou E."/>
            <person name="Quail M.A."/>
            <person name="Quinn J."/>
            <person name="Santos M.C."/>
            <person name="Schmitzberger F.F."/>
            <person name="Sherlock G."/>
            <person name="Shah P."/>
            <person name="Silverstein K.A."/>
            <person name="Skrzypek M.S."/>
            <person name="Soll D."/>
            <person name="Staggs R."/>
            <person name="Stansfield I."/>
            <person name="Stumpf M.P."/>
            <person name="Sudbery P.E."/>
            <person name="Srikantha T."/>
            <person name="Zeng Q."/>
            <person name="Berman J."/>
            <person name="Berriman M."/>
            <person name="Heitman J."/>
            <person name="Gow N.A."/>
            <person name="Lorenz M.C."/>
            <person name="Birren B.W."/>
            <person name="Kellis M."/>
            <person name="Cuomo C.A."/>
        </authorList>
    </citation>
    <scope>NUCLEOTIDE SEQUENCE [LARGE SCALE GENOMIC DNA]</scope>
    <source>
        <strain evidence="8">ATCC 6260 / CBS 566 / DSM 6381 / JCM 1539 / NBRC 10279 / NRRL Y-324</strain>
    </source>
</reference>
<gene>
    <name evidence="7" type="ORF">PGUG_03877</name>
</gene>
<dbReference type="KEGG" id="pgu:PGUG_03877"/>
<evidence type="ECO:0000313" key="8">
    <source>
        <dbReference type="Proteomes" id="UP000001997"/>
    </source>
</evidence>
<evidence type="ECO:0000259" key="6">
    <source>
        <dbReference type="PROSITE" id="PS51686"/>
    </source>
</evidence>
<dbReference type="Gene3D" id="3.40.50.150">
    <property type="entry name" value="Vaccinia Virus protein VP39"/>
    <property type="match status" value="1"/>
</dbReference>
<dbReference type="GO" id="GO:0003723">
    <property type="term" value="F:RNA binding"/>
    <property type="evidence" value="ECO:0007669"/>
    <property type="project" value="UniProtKB-UniRule"/>
</dbReference>
<evidence type="ECO:0000256" key="1">
    <source>
        <dbReference type="ARBA" id="ARBA00022603"/>
    </source>
</evidence>
<keyword evidence="2 5" id="KW-0808">Transferase</keyword>
<dbReference type="PANTHER" id="PTHR22807">
    <property type="entry name" value="NOP2 YEAST -RELATED NOL1/NOP2/FMU SUN DOMAIN-CONTAINING"/>
    <property type="match status" value="1"/>
</dbReference>
<keyword evidence="1 5" id="KW-0489">Methyltransferase</keyword>
<feature type="binding site" evidence="5">
    <location>
        <begin position="301"/>
        <end position="307"/>
    </location>
    <ligand>
        <name>S-adenosyl-L-methionine</name>
        <dbReference type="ChEBI" id="CHEBI:59789"/>
    </ligand>
</feature>
<protein>
    <recommendedName>
        <fullName evidence="6">SAM-dependent MTase RsmB/NOP-type domain-containing protein</fullName>
    </recommendedName>
</protein>
<dbReference type="VEuPathDB" id="FungiDB:PGUG_03877"/>
<dbReference type="OMA" id="SFKSRIY"/>
<sequence>MVTEWEPTVSRLPGGYAFGGTGPMGEVVGERNGRDTGVERGCTGAHQTKDANRFTLIRSRLKKLGVILMKLYFEAEKYLSAKGGGLNTQIFNNKHLSSSPKHIYALVYSTMRYKPYLEEVIKKSKIRQSSKLKKLKVSDSLLLLLVHDLLFSPRGRIESGKHPIKDAVLENKTRLQAELIKLKLRYKVKTLADLPNTVEQDETPIRWIRINTIVASEEEVMREDFFEKLKFVDSTDEIASGKIYRDTIVTNLYGIHPSEKITNTEAYKNGKIIIQDRASCFPAQILNGDPENQHEVVIDACAAPGNKTTHLASFLPKNGVVHAFERDDKRVKTLKMMTSKALGPNKDLIQITHADFMTIIPSDFPKVTGIVVDPSCSGSGIFGRALEDAQSEQDRETIDTERLTKLASFQFKIVKHTMKFPGARKIVYSTCSIHPHENERVVMDLLADPEVKEQGWKLAPKEQVLPNWHRRGWKDEFVSMSRDPQVCEQLAGGCVRAVPKEDGGIGFFAACFIR</sequence>
<comment type="similarity">
    <text evidence="5">Belongs to the class I-like SAM-binding methyltransferase superfamily. RsmB/NOP family.</text>
</comment>
<evidence type="ECO:0000256" key="5">
    <source>
        <dbReference type="PROSITE-ProRule" id="PRU01023"/>
    </source>
</evidence>
<name>A5DKS6_PICGU</name>
<dbReference type="GO" id="GO:0005730">
    <property type="term" value="C:nucleolus"/>
    <property type="evidence" value="ECO:0007669"/>
    <property type="project" value="EnsemblFungi"/>
</dbReference>
<organism evidence="7 8">
    <name type="scientific">Meyerozyma guilliermondii (strain ATCC 6260 / CBS 566 / DSM 6381 / JCM 1539 / NBRC 10279 / NRRL Y-324)</name>
    <name type="common">Yeast</name>
    <name type="synonym">Candida guilliermondii</name>
    <dbReference type="NCBI Taxonomy" id="294746"/>
    <lineage>
        <taxon>Eukaryota</taxon>
        <taxon>Fungi</taxon>
        <taxon>Dikarya</taxon>
        <taxon>Ascomycota</taxon>
        <taxon>Saccharomycotina</taxon>
        <taxon>Pichiomycetes</taxon>
        <taxon>Debaryomycetaceae</taxon>
        <taxon>Meyerozyma</taxon>
    </lineage>
</organism>
<dbReference type="AlphaFoldDB" id="A5DKS6"/>
<feature type="active site" description="Nucleophile" evidence="5">
    <location>
        <position position="431"/>
    </location>
</feature>
<dbReference type="EMBL" id="CH408158">
    <property type="protein sequence ID" value="EDK39780.2"/>
    <property type="molecule type" value="Genomic_DNA"/>
</dbReference>
<dbReference type="GeneID" id="5126249"/>
<dbReference type="STRING" id="294746.A5DKS6"/>
<dbReference type="HOGENOM" id="CLU_005316_7_4_1"/>
<feature type="binding site" evidence="5">
    <location>
        <position position="325"/>
    </location>
    <ligand>
        <name>S-adenosyl-L-methionine</name>
        <dbReference type="ChEBI" id="CHEBI:59789"/>
    </ligand>
</feature>
<feature type="binding site" evidence="5">
    <location>
        <position position="355"/>
    </location>
    <ligand>
        <name>S-adenosyl-L-methionine</name>
        <dbReference type="ChEBI" id="CHEBI:59789"/>
    </ligand>
</feature>
<keyword evidence="4 5" id="KW-0694">RNA-binding</keyword>
<dbReference type="Proteomes" id="UP000001997">
    <property type="component" value="Unassembled WGS sequence"/>
</dbReference>
<dbReference type="PROSITE" id="PS51686">
    <property type="entry name" value="SAM_MT_RSMB_NOP"/>
    <property type="match status" value="1"/>
</dbReference>
<evidence type="ECO:0000256" key="3">
    <source>
        <dbReference type="ARBA" id="ARBA00022691"/>
    </source>
</evidence>
<dbReference type="InterPro" id="IPR049560">
    <property type="entry name" value="MeTrfase_RsmB-F_NOP2_cat"/>
</dbReference>
<dbReference type="OrthoDB" id="435282at2759"/>
<accession>A5DKS6</accession>
<feature type="domain" description="SAM-dependent MTase RsmB/NOP-type" evidence="6">
    <location>
        <begin position="196"/>
        <end position="514"/>
    </location>
</feature>
<keyword evidence="8" id="KW-1185">Reference proteome</keyword>
<dbReference type="InterPro" id="IPR029063">
    <property type="entry name" value="SAM-dependent_MTases_sf"/>
</dbReference>
<proteinExistence type="inferred from homology"/>
<dbReference type="InterPro" id="IPR023267">
    <property type="entry name" value="RCMT"/>
</dbReference>
<feature type="binding site" evidence="5">
    <location>
        <position position="373"/>
    </location>
    <ligand>
        <name>S-adenosyl-L-methionine</name>
        <dbReference type="ChEBI" id="CHEBI:59789"/>
    </ligand>
</feature>
<dbReference type="InterPro" id="IPR001678">
    <property type="entry name" value="MeTrfase_RsmB-F_NOP2_dom"/>
</dbReference>
<dbReference type="Pfam" id="PF21153">
    <property type="entry name" value="NSUN5_N"/>
    <property type="match status" value="1"/>
</dbReference>
<dbReference type="PRINTS" id="PR02008">
    <property type="entry name" value="RCMTFAMILY"/>
</dbReference>
<dbReference type="InParanoid" id="A5DKS6"/>
<evidence type="ECO:0000256" key="4">
    <source>
        <dbReference type="ARBA" id="ARBA00022884"/>
    </source>
</evidence>
<dbReference type="GO" id="GO:0070475">
    <property type="term" value="P:rRNA base methylation"/>
    <property type="evidence" value="ECO:0007669"/>
    <property type="project" value="EnsemblFungi"/>
</dbReference>
<dbReference type="PANTHER" id="PTHR22807:SF4">
    <property type="entry name" value="28S RRNA (CYTOSINE-C(5))-METHYLTRANSFERASE"/>
    <property type="match status" value="1"/>
</dbReference>
<keyword evidence="3 5" id="KW-0949">S-adenosyl-L-methionine</keyword>
<evidence type="ECO:0000256" key="2">
    <source>
        <dbReference type="ARBA" id="ARBA00022679"/>
    </source>
</evidence>
<dbReference type="RefSeq" id="XP_001484497.2">
    <property type="nucleotide sequence ID" value="XM_001484447.1"/>
</dbReference>
<evidence type="ECO:0000313" key="7">
    <source>
        <dbReference type="EMBL" id="EDK39780.2"/>
    </source>
</evidence>
<dbReference type="SUPFAM" id="SSF53335">
    <property type="entry name" value="S-adenosyl-L-methionine-dependent methyltransferases"/>
    <property type="match status" value="1"/>
</dbReference>
<dbReference type="GO" id="GO:0009383">
    <property type="term" value="F:rRNA (cytosine-C5-)-methyltransferase activity"/>
    <property type="evidence" value="ECO:0007669"/>
    <property type="project" value="EnsemblFungi"/>
</dbReference>
<dbReference type="FunCoup" id="A5DKS6">
    <property type="interactions" value="537"/>
</dbReference>